<evidence type="ECO:0000256" key="4">
    <source>
        <dbReference type="ARBA" id="ARBA00022475"/>
    </source>
</evidence>
<keyword evidence="8 15" id="KW-0812">Transmembrane</keyword>
<sequence>MNAATHAAPTAAMSEGAARHLLRWPRTLFARLALILCIGLALAQTLSVWLTLTERDETTANMMMDYVEREVASSVALLDNLPPAERAAWLPRLARRSYMFVLGEGVRGVAPDAQLSMRYEAAISKGIGKHYAMTANAIPGNSEHFQVHLRLSDGTPLTIDVRPQHALPLSRWLPLVLAGQLIVLAVCCWLAVRVATRPLKVLAKAADTLGPDLKAEHLDESGPSEVARAARAFNAMQARIAGYMAERMQILASISHDLQTPITRMRLRVDVMDDDTQGARLRQDLQEMEQLVKEGVAYARTLHGAAEVPVRLDLDSMLDSIVCDYIDAGSDVRYDTRAPLAVVTRAQALKRIVGNFVDNALKFAGAAEIAVVKGPGDGEVTISVMDRGPGIPEESLEAVFEPFYRLETSRNRGTGGTGLGLAIARQLAVAMGARLSLHNRPGGGLEARLVLQRA</sequence>
<keyword evidence="10 18" id="KW-0418">Kinase</keyword>
<dbReference type="PROSITE" id="PS50109">
    <property type="entry name" value="HIS_KIN"/>
    <property type="match status" value="1"/>
</dbReference>
<evidence type="ECO:0000256" key="1">
    <source>
        <dbReference type="ARBA" id="ARBA00000085"/>
    </source>
</evidence>
<dbReference type="SMART" id="SM00304">
    <property type="entry name" value="HAMP"/>
    <property type="match status" value="1"/>
</dbReference>
<dbReference type="CDD" id="cd06225">
    <property type="entry name" value="HAMP"/>
    <property type="match status" value="1"/>
</dbReference>
<dbReference type="InterPro" id="IPR005467">
    <property type="entry name" value="His_kinase_dom"/>
</dbReference>
<evidence type="ECO:0000259" key="17">
    <source>
        <dbReference type="PROSITE" id="PS50885"/>
    </source>
</evidence>
<dbReference type="GO" id="GO:0005886">
    <property type="term" value="C:plasma membrane"/>
    <property type="evidence" value="ECO:0007669"/>
    <property type="project" value="UniProtKB-SubCell"/>
</dbReference>
<keyword evidence="5" id="KW-0997">Cell inner membrane</keyword>
<dbReference type="InterPro" id="IPR003661">
    <property type="entry name" value="HisK_dim/P_dom"/>
</dbReference>
<dbReference type="InterPro" id="IPR050980">
    <property type="entry name" value="2C_sensor_his_kinase"/>
</dbReference>
<dbReference type="Proteomes" id="UP000237381">
    <property type="component" value="Unassembled WGS sequence"/>
</dbReference>
<dbReference type="CDD" id="cd00075">
    <property type="entry name" value="HATPase"/>
    <property type="match status" value="1"/>
</dbReference>
<dbReference type="InterPro" id="IPR003660">
    <property type="entry name" value="HAMP_dom"/>
</dbReference>
<dbReference type="InterPro" id="IPR003594">
    <property type="entry name" value="HATPase_dom"/>
</dbReference>
<feature type="domain" description="Histidine kinase" evidence="16">
    <location>
        <begin position="253"/>
        <end position="454"/>
    </location>
</feature>
<dbReference type="SUPFAM" id="SSF47384">
    <property type="entry name" value="Homodimeric domain of signal transducing histidine kinase"/>
    <property type="match status" value="1"/>
</dbReference>
<evidence type="ECO:0000256" key="11">
    <source>
        <dbReference type="ARBA" id="ARBA00022840"/>
    </source>
</evidence>
<dbReference type="Pfam" id="PF00672">
    <property type="entry name" value="HAMP"/>
    <property type="match status" value="1"/>
</dbReference>
<evidence type="ECO:0000256" key="14">
    <source>
        <dbReference type="ARBA" id="ARBA00023136"/>
    </source>
</evidence>
<evidence type="ECO:0000256" key="5">
    <source>
        <dbReference type="ARBA" id="ARBA00022519"/>
    </source>
</evidence>
<comment type="caution">
    <text evidence="18">The sequence shown here is derived from an EMBL/GenBank/DDBJ whole genome shotgun (WGS) entry which is preliminary data.</text>
</comment>
<gene>
    <name evidence="18" type="ORF">B0G62_11837</name>
</gene>
<dbReference type="EMBL" id="PQGA01000018">
    <property type="protein sequence ID" value="POR47446.1"/>
    <property type="molecule type" value="Genomic_DNA"/>
</dbReference>
<keyword evidence="6" id="KW-0597">Phosphoprotein</keyword>
<keyword evidence="7" id="KW-0808">Transferase</keyword>
<evidence type="ECO:0000256" key="9">
    <source>
        <dbReference type="ARBA" id="ARBA00022741"/>
    </source>
</evidence>
<feature type="transmembrane region" description="Helical" evidence="15">
    <location>
        <begin position="172"/>
        <end position="192"/>
    </location>
</feature>
<keyword evidence="9" id="KW-0547">Nucleotide-binding</keyword>
<organism evidence="18 19">
    <name type="scientific">Paraburkholderia eburnea</name>
    <dbReference type="NCBI Taxonomy" id="1189126"/>
    <lineage>
        <taxon>Bacteria</taxon>
        <taxon>Pseudomonadati</taxon>
        <taxon>Pseudomonadota</taxon>
        <taxon>Betaproteobacteria</taxon>
        <taxon>Burkholderiales</taxon>
        <taxon>Burkholderiaceae</taxon>
        <taxon>Paraburkholderia</taxon>
    </lineage>
</organism>
<dbReference type="AlphaFoldDB" id="A0A2S4LYB1"/>
<evidence type="ECO:0000313" key="19">
    <source>
        <dbReference type="Proteomes" id="UP000237381"/>
    </source>
</evidence>
<evidence type="ECO:0000259" key="16">
    <source>
        <dbReference type="PROSITE" id="PS50109"/>
    </source>
</evidence>
<dbReference type="InterPro" id="IPR036097">
    <property type="entry name" value="HisK_dim/P_sf"/>
</dbReference>
<keyword evidence="13" id="KW-0902">Two-component regulatory system</keyword>
<feature type="domain" description="HAMP" evidence="17">
    <location>
        <begin position="193"/>
        <end position="245"/>
    </location>
</feature>
<name>A0A2S4LYB1_9BURK</name>
<dbReference type="Gene3D" id="1.10.287.130">
    <property type="match status" value="1"/>
</dbReference>
<proteinExistence type="predicted"/>
<evidence type="ECO:0000256" key="10">
    <source>
        <dbReference type="ARBA" id="ARBA00022777"/>
    </source>
</evidence>
<comment type="catalytic activity">
    <reaction evidence="1">
        <text>ATP + protein L-histidine = ADP + protein N-phospho-L-histidine.</text>
        <dbReference type="EC" id="2.7.13.3"/>
    </reaction>
</comment>
<protein>
    <recommendedName>
        <fullName evidence="3">histidine kinase</fullName>
        <ecNumber evidence="3">2.7.13.3</ecNumber>
    </recommendedName>
</protein>
<evidence type="ECO:0000256" key="7">
    <source>
        <dbReference type="ARBA" id="ARBA00022679"/>
    </source>
</evidence>
<evidence type="ECO:0000313" key="18">
    <source>
        <dbReference type="EMBL" id="POR47446.1"/>
    </source>
</evidence>
<dbReference type="SMART" id="SM00387">
    <property type="entry name" value="HATPase_c"/>
    <property type="match status" value="1"/>
</dbReference>
<dbReference type="EC" id="2.7.13.3" evidence="3"/>
<evidence type="ECO:0000256" key="2">
    <source>
        <dbReference type="ARBA" id="ARBA00004429"/>
    </source>
</evidence>
<keyword evidence="14 15" id="KW-0472">Membrane</keyword>
<dbReference type="PANTHER" id="PTHR44936">
    <property type="entry name" value="SENSOR PROTEIN CREC"/>
    <property type="match status" value="1"/>
</dbReference>
<dbReference type="GO" id="GO:0005524">
    <property type="term" value="F:ATP binding"/>
    <property type="evidence" value="ECO:0007669"/>
    <property type="project" value="UniProtKB-KW"/>
</dbReference>
<reference evidence="18 19" key="1">
    <citation type="submission" date="2018-01" db="EMBL/GenBank/DDBJ databases">
        <title>Genomic Encyclopedia of Type Strains, Phase III (KMG-III): the genomes of soil and plant-associated and newly described type strains.</title>
        <authorList>
            <person name="Whitman W."/>
        </authorList>
    </citation>
    <scope>NUCLEOTIDE SEQUENCE [LARGE SCALE GENOMIC DNA]</scope>
    <source>
        <strain evidence="18 19">JCM 18070</strain>
    </source>
</reference>
<dbReference type="PRINTS" id="PR00344">
    <property type="entry name" value="BCTRLSENSOR"/>
</dbReference>
<keyword evidence="12 15" id="KW-1133">Transmembrane helix</keyword>
<evidence type="ECO:0000256" key="15">
    <source>
        <dbReference type="SAM" id="Phobius"/>
    </source>
</evidence>
<evidence type="ECO:0000256" key="3">
    <source>
        <dbReference type="ARBA" id="ARBA00012438"/>
    </source>
</evidence>
<accession>A0A2S4LYB1</accession>
<dbReference type="InterPro" id="IPR004358">
    <property type="entry name" value="Sig_transdc_His_kin-like_C"/>
</dbReference>
<dbReference type="CDD" id="cd00082">
    <property type="entry name" value="HisKA"/>
    <property type="match status" value="1"/>
</dbReference>
<dbReference type="SUPFAM" id="SSF55874">
    <property type="entry name" value="ATPase domain of HSP90 chaperone/DNA topoisomerase II/histidine kinase"/>
    <property type="match status" value="1"/>
</dbReference>
<comment type="subcellular location">
    <subcellularLocation>
        <location evidence="2">Cell inner membrane</location>
        <topology evidence="2">Multi-pass membrane protein</topology>
    </subcellularLocation>
</comment>
<evidence type="ECO:0000256" key="6">
    <source>
        <dbReference type="ARBA" id="ARBA00022553"/>
    </source>
</evidence>
<keyword evidence="11" id="KW-0067">ATP-binding</keyword>
<dbReference type="Gene3D" id="3.30.565.10">
    <property type="entry name" value="Histidine kinase-like ATPase, C-terminal domain"/>
    <property type="match status" value="1"/>
</dbReference>
<dbReference type="InterPro" id="IPR036890">
    <property type="entry name" value="HATPase_C_sf"/>
</dbReference>
<keyword evidence="4" id="KW-1003">Cell membrane</keyword>
<feature type="transmembrane region" description="Helical" evidence="15">
    <location>
        <begin position="28"/>
        <end position="52"/>
    </location>
</feature>
<dbReference type="PROSITE" id="PS50885">
    <property type="entry name" value="HAMP"/>
    <property type="match status" value="1"/>
</dbReference>
<evidence type="ECO:0000256" key="13">
    <source>
        <dbReference type="ARBA" id="ARBA00023012"/>
    </source>
</evidence>
<dbReference type="GO" id="GO:0000155">
    <property type="term" value="F:phosphorelay sensor kinase activity"/>
    <property type="evidence" value="ECO:0007669"/>
    <property type="project" value="InterPro"/>
</dbReference>
<evidence type="ECO:0000256" key="12">
    <source>
        <dbReference type="ARBA" id="ARBA00022989"/>
    </source>
</evidence>
<dbReference type="PANTHER" id="PTHR44936:SF5">
    <property type="entry name" value="SENSOR HISTIDINE KINASE ENVZ"/>
    <property type="match status" value="1"/>
</dbReference>
<dbReference type="Pfam" id="PF02518">
    <property type="entry name" value="HATPase_c"/>
    <property type="match status" value="1"/>
</dbReference>
<keyword evidence="19" id="KW-1185">Reference proteome</keyword>
<dbReference type="SMART" id="SM00388">
    <property type="entry name" value="HisKA"/>
    <property type="match status" value="1"/>
</dbReference>
<evidence type="ECO:0000256" key="8">
    <source>
        <dbReference type="ARBA" id="ARBA00022692"/>
    </source>
</evidence>